<dbReference type="InterPro" id="IPR004038">
    <property type="entry name" value="Ribosomal_eL8/eL30/eS12/Gad45"/>
</dbReference>
<comment type="similarity">
    <text evidence="1 4">Belongs to the eukaryotic ribosomal protein eL8 family.</text>
</comment>
<dbReference type="PROSITE" id="PS01082">
    <property type="entry name" value="RIBOSOMAL_L7AE"/>
    <property type="match status" value="1"/>
</dbReference>
<organism evidence="8">
    <name type="scientific">Chloropicon laureae</name>
    <dbReference type="NCBI Taxonomy" id="464258"/>
    <lineage>
        <taxon>Eukaryota</taxon>
        <taxon>Viridiplantae</taxon>
        <taxon>Chlorophyta</taxon>
        <taxon>Chloropicophyceae</taxon>
        <taxon>Chloropicales</taxon>
        <taxon>Chloropicaceae</taxon>
        <taxon>Chloropicon</taxon>
    </lineage>
</organism>
<dbReference type="GO" id="GO:0042254">
    <property type="term" value="P:ribosome biogenesis"/>
    <property type="evidence" value="ECO:0007669"/>
    <property type="project" value="InterPro"/>
</dbReference>
<dbReference type="PANTHER" id="PTHR23105">
    <property type="entry name" value="RIBOSOMAL PROTEIN L7AE FAMILY MEMBER"/>
    <property type="match status" value="1"/>
</dbReference>
<keyword evidence="3 4" id="KW-0687">Ribonucleoprotein</keyword>
<evidence type="ECO:0000256" key="2">
    <source>
        <dbReference type="ARBA" id="ARBA00022980"/>
    </source>
</evidence>
<dbReference type="GO" id="GO:0003723">
    <property type="term" value="F:RNA binding"/>
    <property type="evidence" value="ECO:0007669"/>
    <property type="project" value="UniProtKB-UniRule"/>
</dbReference>
<dbReference type="SUPFAM" id="SSF55315">
    <property type="entry name" value="L30e-like"/>
    <property type="match status" value="1"/>
</dbReference>
<evidence type="ECO:0000256" key="4">
    <source>
        <dbReference type="RuleBase" id="RU367042"/>
    </source>
</evidence>
<dbReference type="InterPro" id="IPR018492">
    <property type="entry name" value="Ribosomal_eL8/Nhp2"/>
</dbReference>
<dbReference type="AlphaFoldDB" id="A0A7S2YVI2"/>
<evidence type="ECO:0000313" key="8">
    <source>
        <dbReference type="EMBL" id="CAE0008811.1"/>
    </source>
</evidence>
<evidence type="ECO:0000256" key="3">
    <source>
        <dbReference type="ARBA" id="ARBA00023274"/>
    </source>
</evidence>
<proteinExistence type="inferred from homology"/>
<dbReference type="GO" id="GO:0022625">
    <property type="term" value="C:cytosolic large ribosomal subunit"/>
    <property type="evidence" value="ECO:0007669"/>
    <property type="project" value="UniProtKB-UniRule"/>
</dbReference>
<feature type="region of interest" description="Disordered" evidence="5">
    <location>
        <begin position="1"/>
        <end position="24"/>
    </location>
</feature>
<dbReference type="Pfam" id="PF01248">
    <property type="entry name" value="Ribosomal_L7Ae"/>
    <property type="match status" value="1"/>
</dbReference>
<gene>
    <name evidence="7" type="ORF">CLAU1311_LOCUS663</name>
    <name evidence="8" type="ORF">CLAU1311_LOCUS664</name>
</gene>
<name>A0A7S2YVI2_9CHLO</name>
<dbReference type="FunFam" id="3.30.1330.30:FF:000003">
    <property type="entry name" value="60S ribosomal protein L7a"/>
    <property type="match status" value="1"/>
</dbReference>
<dbReference type="Gene3D" id="3.30.1330.30">
    <property type="match status" value="1"/>
</dbReference>
<evidence type="ECO:0000256" key="5">
    <source>
        <dbReference type="SAM" id="MobiDB-lite"/>
    </source>
</evidence>
<dbReference type="InterPro" id="IPR050257">
    <property type="entry name" value="eL8/uL1-like"/>
</dbReference>
<dbReference type="InterPro" id="IPR001921">
    <property type="entry name" value="Ribosomal_eL8_euk"/>
</dbReference>
<evidence type="ECO:0000313" key="7">
    <source>
        <dbReference type="EMBL" id="CAE0008809.1"/>
    </source>
</evidence>
<evidence type="ECO:0000259" key="6">
    <source>
        <dbReference type="Pfam" id="PF01248"/>
    </source>
</evidence>
<reference evidence="8" key="1">
    <citation type="submission" date="2021-01" db="EMBL/GenBank/DDBJ databases">
        <authorList>
            <person name="Corre E."/>
            <person name="Pelletier E."/>
            <person name="Niang G."/>
            <person name="Scheremetjew M."/>
            <person name="Finn R."/>
            <person name="Kale V."/>
            <person name="Holt S."/>
            <person name="Cochrane G."/>
            <person name="Meng A."/>
            <person name="Brown T."/>
            <person name="Cohen L."/>
        </authorList>
    </citation>
    <scope>NUCLEOTIDE SEQUENCE</scope>
    <source>
        <strain evidence="8">RCC856</strain>
    </source>
</reference>
<comment type="function">
    <text evidence="4">Component of the ribosome.</text>
</comment>
<accession>A0A7S2YVI2</accession>
<feature type="domain" description="Ribosomal protein eL8/eL30/eS12/Gadd45" evidence="6">
    <location>
        <begin position="126"/>
        <end position="209"/>
    </location>
</feature>
<dbReference type="InterPro" id="IPR004037">
    <property type="entry name" value="Ribosomal_eL8-like_CS"/>
</dbReference>
<dbReference type="EMBL" id="HBHU01001074">
    <property type="protein sequence ID" value="CAE0008809.1"/>
    <property type="molecule type" value="Transcribed_RNA"/>
</dbReference>
<sequence length="253" mass="28022">MAPKKVAKAPISKGGVKKTGKASGNPLFEKRSKTFGIGGALPPKRDLTRYVKWPKYVLLQRQRAVLCKRLKVPPSINQFTKTLDRNVAESVLKLAMKYRPEDKAAKKERLEKEAEAAKSGSSVDKSKPVVVKYGINHIVSLIEQKKAKLVVIAHDVDPLELVVFLPALCKKMDVPFCIIKGKARLGTVVHKKTATALAFTTINNEDKREFDKIVESVRPMYNEATRISWGGGIMGSKSNAMMKKRAKILKAGK</sequence>
<dbReference type="EMBL" id="HBHU01001075">
    <property type="protein sequence ID" value="CAE0008811.1"/>
    <property type="molecule type" value="Transcribed_RNA"/>
</dbReference>
<evidence type="ECO:0000256" key="1">
    <source>
        <dbReference type="ARBA" id="ARBA00007337"/>
    </source>
</evidence>
<dbReference type="PRINTS" id="PR00882">
    <property type="entry name" value="RIBOSOMALL7A"/>
</dbReference>
<dbReference type="InterPro" id="IPR029064">
    <property type="entry name" value="Ribosomal_eL30-like_sf"/>
</dbReference>
<dbReference type="PRINTS" id="PR00881">
    <property type="entry name" value="L7ARS6FAMILY"/>
</dbReference>
<protein>
    <recommendedName>
        <fullName evidence="4">60S ribosomal protein L7a</fullName>
    </recommendedName>
</protein>
<keyword evidence="2 4" id="KW-0689">Ribosomal protein</keyword>